<evidence type="ECO:0000256" key="3">
    <source>
        <dbReference type="ARBA" id="ARBA00022452"/>
    </source>
</evidence>
<reference evidence="13 14" key="1">
    <citation type="submission" date="2017-03" db="EMBL/GenBank/DDBJ databases">
        <title>Draft genime sequence of the acidophilic sulfur-oxidizing bacterium Acidithiobacillus sp. SH, isolated from seawater.</title>
        <authorList>
            <person name="Sharmin S."/>
            <person name="Tokuhisa M."/>
            <person name="Kanao T."/>
            <person name="Kamimura K."/>
        </authorList>
    </citation>
    <scope>NUCLEOTIDE SEQUENCE [LARGE SCALE GENOMIC DNA]</scope>
    <source>
        <strain evidence="13 14">SH</strain>
    </source>
</reference>
<evidence type="ECO:0000259" key="12">
    <source>
        <dbReference type="Pfam" id="PF00593"/>
    </source>
</evidence>
<comment type="subcellular location">
    <subcellularLocation>
        <location evidence="1">Cell outer membrane</location>
        <topology evidence="1">Multi-pass membrane protein</topology>
    </subcellularLocation>
</comment>
<gene>
    <name evidence="13" type="ORF">B1757_03925</name>
</gene>
<feature type="domain" description="TonB-dependent receptor-like beta-barrel" evidence="12">
    <location>
        <begin position="117"/>
        <end position="379"/>
    </location>
</feature>
<keyword evidence="7" id="KW-0408">Iron</keyword>
<keyword evidence="11" id="KW-0998">Cell outer membrane</keyword>
<dbReference type="Proteomes" id="UP000234329">
    <property type="component" value="Unassembled WGS sequence"/>
</dbReference>
<name>A0A2I1DNX5_9PROT</name>
<evidence type="ECO:0000256" key="4">
    <source>
        <dbReference type="ARBA" id="ARBA00022496"/>
    </source>
</evidence>
<feature type="non-terminal residue" evidence="13">
    <location>
        <position position="393"/>
    </location>
</feature>
<dbReference type="GO" id="GO:0009279">
    <property type="term" value="C:cell outer membrane"/>
    <property type="evidence" value="ECO:0007669"/>
    <property type="project" value="UniProtKB-SubCell"/>
</dbReference>
<proteinExistence type="predicted"/>
<dbReference type="AlphaFoldDB" id="A0A2I1DNX5"/>
<keyword evidence="4" id="KW-0410">Iron transport</keyword>
<dbReference type="RefSeq" id="WP_143484210.1">
    <property type="nucleotide sequence ID" value="NZ_MXAV01000011.1"/>
</dbReference>
<evidence type="ECO:0000256" key="1">
    <source>
        <dbReference type="ARBA" id="ARBA00004571"/>
    </source>
</evidence>
<keyword evidence="2" id="KW-0813">Transport</keyword>
<evidence type="ECO:0000256" key="2">
    <source>
        <dbReference type="ARBA" id="ARBA00022448"/>
    </source>
</evidence>
<accession>A0A2I1DNX5</accession>
<keyword evidence="8" id="KW-0406">Ion transport</keyword>
<comment type="caution">
    <text evidence="13">The sequence shown here is derived from an EMBL/GenBank/DDBJ whole genome shotgun (WGS) entry which is preliminary data.</text>
</comment>
<dbReference type="Pfam" id="PF00593">
    <property type="entry name" value="TonB_dep_Rec_b-barrel"/>
    <property type="match status" value="1"/>
</dbReference>
<evidence type="ECO:0000313" key="14">
    <source>
        <dbReference type="Proteomes" id="UP000234329"/>
    </source>
</evidence>
<evidence type="ECO:0000256" key="10">
    <source>
        <dbReference type="ARBA" id="ARBA00023136"/>
    </source>
</evidence>
<dbReference type="OrthoDB" id="5297155at2"/>
<keyword evidence="5" id="KW-0812">Transmembrane</keyword>
<dbReference type="SUPFAM" id="SSF56935">
    <property type="entry name" value="Porins"/>
    <property type="match status" value="1"/>
</dbReference>
<evidence type="ECO:0000256" key="6">
    <source>
        <dbReference type="ARBA" id="ARBA00022729"/>
    </source>
</evidence>
<protein>
    <recommendedName>
        <fullName evidence="12">TonB-dependent receptor-like beta-barrel domain-containing protein</fullName>
    </recommendedName>
</protein>
<dbReference type="GO" id="GO:0015344">
    <property type="term" value="F:siderophore uptake transmembrane transporter activity"/>
    <property type="evidence" value="ECO:0007669"/>
    <property type="project" value="TreeGrafter"/>
</dbReference>
<dbReference type="InterPro" id="IPR039426">
    <property type="entry name" value="TonB-dep_rcpt-like"/>
</dbReference>
<dbReference type="Gene3D" id="2.40.170.20">
    <property type="entry name" value="TonB-dependent receptor, beta-barrel domain"/>
    <property type="match status" value="1"/>
</dbReference>
<evidence type="ECO:0000313" key="13">
    <source>
        <dbReference type="EMBL" id="PKY11561.1"/>
    </source>
</evidence>
<dbReference type="EMBL" id="MXAV01000011">
    <property type="protein sequence ID" value="PKY11561.1"/>
    <property type="molecule type" value="Genomic_DNA"/>
</dbReference>
<organism evidence="13 14">
    <name type="scientific">Acidithiobacillus marinus</name>
    <dbReference type="NCBI Taxonomy" id="187490"/>
    <lineage>
        <taxon>Bacteria</taxon>
        <taxon>Pseudomonadati</taxon>
        <taxon>Pseudomonadota</taxon>
        <taxon>Acidithiobacillia</taxon>
        <taxon>Acidithiobacillales</taxon>
        <taxon>Acidithiobacillaceae</taxon>
        <taxon>Acidithiobacillus</taxon>
    </lineage>
</organism>
<dbReference type="PANTHER" id="PTHR32552:SF68">
    <property type="entry name" value="FERRICHROME OUTER MEMBRANE TRANSPORTER_PHAGE RECEPTOR"/>
    <property type="match status" value="1"/>
</dbReference>
<evidence type="ECO:0000256" key="5">
    <source>
        <dbReference type="ARBA" id="ARBA00022692"/>
    </source>
</evidence>
<dbReference type="InParanoid" id="A0A2I1DNX5"/>
<keyword evidence="6" id="KW-0732">Signal</keyword>
<keyword evidence="14" id="KW-1185">Reference proteome</keyword>
<evidence type="ECO:0000256" key="11">
    <source>
        <dbReference type="ARBA" id="ARBA00023237"/>
    </source>
</evidence>
<evidence type="ECO:0000256" key="9">
    <source>
        <dbReference type="ARBA" id="ARBA00023077"/>
    </source>
</evidence>
<keyword evidence="3" id="KW-1134">Transmembrane beta strand</keyword>
<dbReference type="InterPro" id="IPR036942">
    <property type="entry name" value="Beta-barrel_TonB_sf"/>
</dbReference>
<keyword evidence="10" id="KW-0472">Membrane</keyword>
<dbReference type="PANTHER" id="PTHR32552">
    <property type="entry name" value="FERRICHROME IRON RECEPTOR-RELATED"/>
    <property type="match status" value="1"/>
</dbReference>
<evidence type="ECO:0000256" key="7">
    <source>
        <dbReference type="ARBA" id="ARBA00023004"/>
    </source>
</evidence>
<dbReference type="InterPro" id="IPR000531">
    <property type="entry name" value="Beta-barrel_TonB"/>
</dbReference>
<sequence length="393" mass="43526">MKPPGYGSFNSKNIHFHINTGMHDGFAAVIGGGASNGNSFLSAPADSTLPLPKGTRLPSYSYAWYFKGIKKFHGGNVSLGAYLAKGDAYKPYVIPINPINGVTINGMNKKGSIPGQLYSEQTSGFYTALPYKDDSNSTWLLYGKGNFDIGAKTHLHAMIWYRHGHRQHFQLYDYDLTNIKYYEANTPTDSVYGTKIYFATKLPWNDLKYGGYILHSRYETINSFWNPLYGGSYENSNDKYRDNFFDQTLTAAFVQDRIHPIHSLSITPGFRVIGIQTNYTYGTCTKFPEACANNPKGAEGNPANNPGVTPYASTNFSQLEPSVAVNWQPLSHLALFANYSTAYQQPANGGGGGPYQSLPASSLSLEKANYYQAGFKVHVKHGQFLHHFLASVR</sequence>
<evidence type="ECO:0000256" key="8">
    <source>
        <dbReference type="ARBA" id="ARBA00023065"/>
    </source>
</evidence>
<keyword evidence="9" id="KW-0798">TonB box</keyword>